<keyword evidence="2" id="KW-1185">Reference proteome</keyword>
<dbReference type="RefSeq" id="WP_184670741.1">
    <property type="nucleotide sequence ID" value="NZ_BAABAI010000022.1"/>
</dbReference>
<dbReference type="Proteomes" id="UP000542674">
    <property type="component" value="Unassembled WGS sequence"/>
</dbReference>
<dbReference type="AlphaFoldDB" id="A0A7W7T4W3"/>
<sequence>MAEKPVTRNIVVQDGTFRGKVVQTGGDLEFVALGDEPGEVVLGASDTVTVTANGRPTVHPAGIITVHASGEVTRQDERPE</sequence>
<reference evidence="1 2" key="1">
    <citation type="submission" date="2020-08" db="EMBL/GenBank/DDBJ databases">
        <title>Sequencing the genomes of 1000 actinobacteria strains.</title>
        <authorList>
            <person name="Klenk H.-P."/>
        </authorList>
    </citation>
    <scope>NUCLEOTIDE SEQUENCE [LARGE SCALE GENOMIC DNA]</scope>
    <source>
        <strain evidence="1 2">DSM 45084</strain>
    </source>
</reference>
<name>A0A7W7T4W3_9PSEU</name>
<evidence type="ECO:0000313" key="2">
    <source>
        <dbReference type="Proteomes" id="UP000542674"/>
    </source>
</evidence>
<accession>A0A7W7T4W3</accession>
<evidence type="ECO:0000313" key="1">
    <source>
        <dbReference type="EMBL" id="MBB4966624.1"/>
    </source>
</evidence>
<comment type="caution">
    <text evidence="1">The sequence shown here is derived from an EMBL/GenBank/DDBJ whole genome shotgun (WGS) entry which is preliminary data.</text>
</comment>
<protein>
    <submittedName>
        <fullName evidence="1">Uncharacterized protein</fullName>
    </submittedName>
</protein>
<proteinExistence type="predicted"/>
<organism evidence="1 2">
    <name type="scientific">Saccharothrix violaceirubra</name>
    <dbReference type="NCBI Taxonomy" id="413306"/>
    <lineage>
        <taxon>Bacteria</taxon>
        <taxon>Bacillati</taxon>
        <taxon>Actinomycetota</taxon>
        <taxon>Actinomycetes</taxon>
        <taxon>Pseudonocardiales</taxon>
        <taxon>Pseudonocardiaceae</taxon>
        <taxon>Saccharothrix</taxon>
    </lineage>
</organism>
<gene>
    <name evidence="1" type="ORF">F4559_003983</name>
</gene>
<dbReference type="EMBL" id="JACHJS010000001">
    <property type="protein sequence ID" value="MBB4966624.1"/>
    <property type="molecule type" value="Genomic_DNA"/>
</dbReference>